<evidence type="ECO:0000313" key="6">
    <source>
        <dbReference type="Proteomes" id="UP001480973"/>
    </source>
</evidence>
<evidence type="ECO:0000313" key="5">
    <source>
        <dbReference type="EMBL" id="MEQ2535183.1"/>
    </source>
</evidence>
<evidence type="ECO:0000256" key="1">
    <source>
        <dbReference type="ARBA" id="ARBA00011063"/>
    </source>
</evidence>
<feature type="domain" description="Phosphotyrosine protein phosphatase I" evidence="4">
    <location>
        <begin position="5"/>
        <end position="146"/>
    </location>
</feature>
<keyword evidence="6" id="KW-1185">Reference proteome</keyword>
<dbReference type="InterPro" id="IPR050438">
    <property type="entry name" value="LMW_PTPase"/>
</dbReference>
<dbReference type="Proteomes" id="UP001480973">
    <property type="component" value="Unassembled WGS sequence"/>
</dbReference>
<accession>A0ABV1GP25</accession>
<dbReference type="PRINTS" id="PR00719">
    <property type="entry name" value="LMWPTPASE"/>
</dbReference>
<dbReference type="InterPro" id="IPR036196">
    <property type="entry name" value="Ptyr_pPase_sf"/>
</dbReference>
<dbReference type="SMART" id="SM00226">
    <property type="entry name" value="LMWPc"/>
    <property type="match status" value="1"/>
</dbReference>
<gene>
    <name evidence="5" type="ORF">WMO38_08655</name>
</gene>
<evidence type="ECO:0000256" key="3">
    <source>
        <dbReference type="ARBA" id="ARBA00022912"/>
    </source>
</evidence>
<comment type="caution">
    <text evidence="5">The sequence shown here is derived from an EMBL/GenBank/DDBJ whole genome shotgun (WGS) entry which is preliminary data.</text>
</comment>
<protein>
    <submittedName>
        <fullName evidence="5">Protein tyrosine phosphatase</fullName>
    </submittedName>
</protein>
<comment type="similarity">
    <text evidence="1">Belongs to the low molecular weight phosphotyrosine protein phosphatase family.</text>
</comment>
<dbReference type="InterPro" id="IPR023485">
    <property type="entry name" value="Ptyr_pPase"/>
</dbReference>
<keyword evidence="3" id="KW-0904">Protein phosphatase</keyword>
<reference evidence="5 6" key="1">
    <citation type="submission" date="2024-03" db="EMBL/GenBank/DDBJ databases">
        <title>Human intestinal bacterial collection.</title>
        <authorList>
            <person name="Pauvert C."/>
            <person name="Hitch T.C.A."/>
            <person name="Clavel T."/>
        </authorList>
    </citation>
    <scope>NUCLEOTIDE SEQUENCE [LARGE SCALE GENOMIC DNA]</scope>
    <source>
        <strain evidence="5 6">CLA-JM-H10</strain>
    </source>
</reference>
<dbReference type="SUPFAM" id="SSF52788">
    <property type="entry name" value="Phosphotyrosine protein phosphatases I"/>
    <property type="match status" value="1"/>
</dbReference>
<evidence type="ECO:0000256" key="2">
    <source>
        <dbReference type="ARBA" id="ARBA00022801"/>
    </source>
</evidence>
<dbReference type="PANTHER" id="PTHR11717">
    <property type="entry name" value="LOW MOLECULAR WEIGHT PROTEIN TYROSINE PHOSPHATASE"/>
    <property type="match status" value="1"/>
</dbReference>
<dbReference type="EMBL" id="JBBMES010000008">
    <property type="protein sequence ID" value="MEQ2535183.1"/>
    <property type="molecule type" value="Genomic_DNA"/>
</dbReference>
<organism evidence="5 6">
    <name type="scientific">Lachnospira intestinalis</name>
    <dbReference type="NCBI Taxonomy" id="3133158"/>
    <lineage>
        <taxon>Bacteria</taxon>
        <taxon>Bacillati</taxon>
        <taxon>Bacillota</taxon>
        <taxon>Clostridia</taxon>
        <taxon>Lachnospirales</taxon>
        <taxon>Lachnospiraceae</taxon>
        <taxon>Lachnospira</taxon>
    </lineage>
</organism>
<name>A0ABV1GP25_9FIRM</name>
<dbReference type="InterPro" id="IPR017867">
    <property type="entry name" value="Tyr_phospatase_low_mol_wt"/>
</dbReference>
<sequence length="159" mass="17988">MNTYNKIIFVCMGNTCRSPMAATIMQNRLSKYDVIVESRGMVVLFEEPYNPKAVAVAASHNMIMPSNNAIEIANNDFGKDTLVLVMNASMKQKLYDSFDRAINVYTLCEFCGEPEEEVQDPYGKGIEEYNVCFEQLQHLVDIAADNIINNIKQKEEKGE</sequence>
<evidence type="ECO:0000259" key="4">
    <source>
        <dbReference type="SMART" id="SM00226"/>
    </source>
</evidence>
<proteinExistence type="inferred from homology"/>
<dbReference type="PANTHER" id="PTHR11717:SF31">
    <property type="entry name" value="LOW MOLECULAR WEIGHT PROTEIN-TYROSINE-PHOSPHATASE ETP-RELATED"/>
    <property type="match status" value="1"/>
</dbReference>
<dbReference type="Gene3D" id="3.40.50.2300">
    <property type="match status" value="1"/>
</dbReference>
<keyword evidence="2" id="KW-0378">Hydrolase</keyword>
<dbReference type="Pfam" id="PF01451">
    <property type="entry name" value="LMWPc"/>
    <property type="match status" value="1"/>
</dbReference>